<organism evidence="1 2">
    <name type="scientific">Senna tora</name>
    <dbReference type="NCBI Taxonomy" id="362788"/>
    <lineage>
        <taxon>Eukaryota</taxon>
        <taxon>Viridiplantae</taxon>
        <taxon>Streptophyta</taxon>
        <taxon>Embryophyta</taxon>
        <taxon>Tracheophyta</taxon>
        <taxon>Spermatophyta</taxon>
        <taxon>Magnoliopsida</taxon>
        <taxon>eudicotyledons</taxon>
        <taxon>Gunneridae</taxon>
        <taxon>Pentapetalae</taxon>
        <taxon>rosids</taxon>
        <taxon>fabids</taxon>
        <taxon>Fabales</taxon>
        <taxon>Fabaceae</taxon>
        <taxon>Caesalpinioideae</taxon>
        <taxon>Cassia clade</taxon>
        <taxon>Senna</taxon>
    </lineage>
</organism>
<name>A0A834WGT0_9FABA</name>
<protein>
    <submittedName>
        <fullName evidence="1">Uncharacterized protein</fullName>
    </submittedName>
</protein>
<keyword evidence="2" id="KW-1185">Reference proteome</keyword>
<comment type="caution">
    <text evidence="1">The sequence shown here is derived from an EMBL/GenBank/DDBJ whole genome shotgun (WGS) entry which is preliminary data.</text>
</comment>
<dbReference type="AlphaFoldDB" id="A0A834WGT0"/>
<dbReference type="EMBL" id="JAAIUW010000008">
    <property type="protein sequence ID" value="KAF7818811.1"/>
    <property type="molecule type" value="Genomic_DNA"/>
</dbReference>
<reference evidence="1" key="1">
    <citation type="submission" date="2020-09" db="EMBL/GenBank/DDBJ databases">
        <title>Genome-Enabled Discovery of Anthraquinone Biosynthesis in Senna tora.</title>
        <authorList>
            <person name="Kang S.-H."/>
            <person name="Pandey R.P."/>
            <person name="Lee C.-M."/>
            <person name="Sim J.-S."/>
            <person name="Jeong J.-T."/>
            <person name="Choi B.-S."/>
            <person name="Jung M."/>
            <person name="Ginzburg D."/>
            <person name="Zhao K."/>
            <person name="Won S.Y."/>
            <person name="Oh T.-J."/>
            <person name="Yu Y."/>
            <person name="Kim N.-H."/>
            <person name="Lee O.R."/>
            <person name="Lee T.-H."/>
            <person name="Bashyal P."/>
            <person name="Kim T.-S."/>
            <person name="Lee W.-H."/>
            <person name="Kawkins C."/>
            <person name="Kim C.-K."/>
            <person name="Kim J.S."/>
            <person name="Ahn B.O."/>
            <person name="Rhee S.Y."/>
            <person name="Sohng J.K."/>
        </authorList>
    </citation>
    <scope>NUCLEOTIDE SEQUENCE</scope>
    <source>
        <tissue evidence="1">Leaf</tissue>
    </source>
</reference>
<gene>
    <name evidence="1" type="ORF">G2W53_024266</name>
</gene>
<dbReference type="Proteomes" id="UP000634136">
    <property type="component" value="Unassembled WGS sequence"/>
</dbReference>
<sequence length="23" mass="2571">MTRNASMVDKEGDLKSRAYVVSL</sequence>
<evidence type="ECO:0000313" key="1">
    <source>
        <dbReference type="EMBL" id="KAF7818811.1"/>
    </source>
</evidence>
<accession>A0A834WGT0</accession>
<evidence type="ECO:0000313" key="2">
    <source>
        <dbReference type="Proteomes" id="UP000634136"/>
    </source>
</evidence>
<proteinExistence type="predicted"/>